<dbReference type="FunFam" id="3.30.200.20:FF:000131">
    <property type="entry name" value="Dual specificity protein kinase TTK"/>
    <property type="match status" value="1"/>
</dbReference>
<feature type="compositionally biased region" description="Low complexity" evidence="7">
    <location>
        <begin position="24"/>
        <end position="59"/>
    </location>
</feature>
<evidence type="ECO:0000256" key="1">
    <source>
        <dbReference type="ARBA" id="ARBA00022527"/>
    </source>
</evidence>
<dbReference type="PROSITE" id="PS00107">
    <property type="entry name" value="PROTEIN_KINASE_ATP"/>
    <property type="match status" value="1"/>
</dbReference>
<dbReference type="EMBL" id="JANBVN010000047">
    <property type="protein sequence ID" value="KAJ9156976.1"/>
    <property type="molecule type" value="Genomic_DNA"/>
</dbReference>
<protein>
    <submittedName>
        <fullName evidence="9">Serine/threonine-protein kinase MPS1</fullName>
    </submittedName>
</protein>
<evidence type="ECO:0000256" key="2">
    <source>
        <dbReference type="ARBA" id="ARBA00022679"/>
    </source>
</evidence>
<organism evidence="9 10">
    <name type="scientific">Coniochaeta hoffmannii</name>
    <dbReference type="NCBI Taxonomy" id="91930"/>
    <lineage>
        <taxon>Eukaryota</taxon>
        <taxon>Fungi</taxon>
        <taxon>Dikarya</taxon>
        <taxon>Ascomycota</taxon>
        <taxon>Pezizomycotina</taxon>
        <taxon>Sordariomycetes</taxon>
        <taxon>Sordariomycetidae</taxon>
        <taxon>Coniochaetales</taxon>
        <taxon>Coniochaetaceae</taxon>
        <taxon>Coniochaeta</taxon>
    </lineage>
</organism>
<evidence type="ECO:0000256" key="4">
    <source>
        <dbReference type="ARBA" id="ARBA00022777"/>
    </source>
</evidence>
<evidence type="ECO:0000313" key="9">
    <source>
        <dbReference type="EMBL" id="KAJ9156976.1"/>
    </source>
</evidence>
<dbReference type="Proteomes" id="UP001174691">
    <property type="component" value="Unassembled WGS sequence"/>
</dbReference>
<proteinExistence type="predicted"/>
<feature type="binding site" evidence="6">
    <location>
        <position position="583"/>
    </location>
    <ligand>
        <name>ATP</name>
        <dbReference type="ChEBI" id="CHEBI:30616"/>
    </ligand>
</feature>
<evidence type="ECO:0000259" key="8">
    <source>
        <dbReference type="PROSITE" id="PS50011"/>
    </source>
</evidence>
<keyword evidence="1" id="KW-0723">Serine/threonine-protein kinase</keyword>
<dbReference type="GO" id="GO:0004712">
    <property type="term" value="F:protein serine/threonine/tyrosine kinase activity"/>
    <property type="evidence" value="ECO:0007669"/>
    <property type="project" value="TreeGrafter"/>
</dbReference>
<feature type="compositionally biased region" description="Polar residues" evidence="7">
    <location>
        <begin position="60"/>
        <end position="69"/>
    </location>
</feature>
<dbReference type="Pfam" id="PF00069">
    <property type="entry name" value="Pkinase"/>
    <property type="match status" value="2"/>
</dbReference>
<dbReference type="GO" id="GO:0034501">
    <property type="term" value="P:protein localization to kinetochore"/>
    <property type="evidence" value="ECO:0007669"/>
    <property type="project" value="TreeGrafter"/>
</dbReference>
<dbReference type="GO" id="GO:0000776">
    <property type="term" value="C:kinetochore"/>
    <property type="evidence" value="ECO:0007669"/>
    <property type="project" value="TreeGrafter"/>
</dbReference>
<keyword evidence="10" id="KW-1185">Reference proteome</keyword>
<feature type="region of interest" description="Disordered" evidence="7">
    <location>
        <begin position="1"/>
        <end position="465"/>
    </location>
</feature>
<dbReference type="SMART" id="SM00220">
    <property type="entry name" value="S_TKc"/>
    <property type="match status" value="1"/>
</dbReference>
<evidence type="ECO:0000256" key="6">
    <source>
        <dbReference type="PROSITE-ProRule" id="PRU10141"/>
    </source>
</evidence>
<sequence>MAAASPTPLGPGSHFTSLGRRTSARQALRRPSSSRPALSRSESNPLSGAAATEASRAASQPQQYSTMADSSDDEIPVPMKLSALTKALLGDGHASEASSAAQERPSSPPQRPASRIMTRRSVMAASGSEARETRRHVRAGSASAQINSSRPSSPVRSNASSSPAPRKRVVRLSHQQPVASSILQQGGSLPSRHRRSLSSSTNSRPKRQDSRERTDEKKEVQHQPPQSQSRQASEQRDVAPDVNTPVLPVRTVRIVVGSSGKRHQSGGSSGHRPASGHHSDAEQHQSQLEDPATVGRALPGIAQGSVSRFGQSVKKDDGAPASTMRSMKRVSKIPGSFLSGPARRGRRRQSEEDAEAEADAAGSHEREGGQQQHESQVADYQPPSFYQSSYRDFAATGSPVSAKDSARAAAARKQSPPKDAGPQDGNFLESGKSHLDLPSYKAISPAAQPVSLPSGHDKENEIPLPTSFFKSSIGALSSDQIKPVRPLSVDVQPKQLPRHASPERKALASKSQNTPHRQAPPPPPKMSVVETATKAAGAAQSKKRSVLFRVNDRMYTRIDLVGRGGSGKVYRVSAENGSMLALKRVSLENADETTVKGFKGEIDLLKRLNGVERVIQLIDWELNNEKQMLSVLMEVGELDLNTLFKSRIGSEGHKLDTVFVKFYWKEMLECLAAVHARHIVHSDLKPANFVLVKGRLKLIDFGIANAIQTDETVNVHRENQIGTPNYMSPESLMDSNQYAFTSAHNGRFSVPPPLQHSGAHHAKKLMKLGKPSDVWSLGCILYQMVYGDPPFAHIPNQMARCQAIINWNHAVEFPEKVGSVRVPLGLVRTMRRCLNREQKERPTCEELLSDSDPFLYPMEFDPETFGTGDGKALPVTEELLGRIIQSVVQRCRERLPTDGEAMSAWPSAYWASVRKNVGVREP</sequence>
<feature type="compositionally biased region" description="Low complexity" evidence="7">
    <location>
        <begin position="401"/>
        <end position="413"/>
    </location>
</feature>
<dbReference type="GO" id="GO:0033316">
    <property type="term" value="P:meiotic spindle assembly checkpoint signaling"/>
    <property type="evidence" value="ECO:0007669"/>
    <property type="project" value="TreeGrafter"/>
</dbReference>
<dbReference type="GO" id="GO:0004674">
    <property type="term" value="F:protein serine/threonine kinase activity"/>
    <property type="evidence" value="ECO:0007669"/>
    <property type="project" value="UniProtKB-KW"/>
</dbReference>
<dbReference type="PROSITE" id="PS50011">
    <property type="entry name" value="PROTEIN_KINASE_DOM"/>
    <property type="match status" value="1"/>
</dbReference>
<feature type="compositionally biased region" description="Basic and acidic residues" evidence="7">
    <location>
        <begin position="206"/>
        <end position="221"/>
    </location>
</feature>
<dbReference type="InterPro" id="IPR011009">
    <property type="entry name" value="Kinase-like_dom_sf"/>
</dbReference>
<dbReference type="CDD" id="cd14131">
    <property type="entry name" value="PKc_Mps1"/>
    <property type="match status" value="1"/>
</dbReference>
<accession>A0AA38SCA2</accession>
<dbReference type="GO" id="GO:0007094">
    <property type="term" value="P:mitotic spindle assembly checkpoint signaling"/>
    <property type="evidence" value="ECO:0007669"/>
    <property type="project" value="TreeGrafter"/>
</dbReference>
<dbReference type="FunFam" id="1.10.510.10:FF:000377">
    <property type="entry name" value="Checkpoint protein kinase"/>
    <property type="match status" value="1"/>
</dbReference>
<gene>
    <name evidence="9" type="ORF">NKR19_g3978</name>
</gene>
<keyword evidence="2" id="KW-0808">Transferase</keyword>
<dbReference type="SUPFAM" id="SSF56112">
    <property type="entry name" value="Protein kinase-like (PK-like)"/>
    <property type="match status" value="1"/>
</dbReference>
<dbReference type="InterPro" id="IPR027084">
    <property type="entry name" value="Mps1_cat"/>
</dbReference>
<dbReference type="InterPro" id="IPR000719">
    <property type="entry name" value="Prot_kinase_dom"/>
</dbReference>
<feature type="domain" description="Protein kinase" evidence="8">
    <location>
        <begin position="555"/>
        <end position="855"/>
    </location>
</feature>
<dbReference type="InterPro" id="IPR008271">
    <property type="entry name" value="Ser/Thr_kinase_AS"/>
</dbReference>
<dbReference type="GO" id="GO:0005524">
    <property type="term" value="F:ATP binding"/>
    <property type="evidence" value="ECO:0007669"/>
    <property type="project" value="UniProtKB-UniRule"/>
</dbReference>
<dbReference type="PANTHER" id="PTHR22974:SF21">
    <property type="entry name" value="DUAL SPECIFICITY PROTEIN KINASE TTK"/>
    <property type="match status" value="1"/>
</dbReference>
<feature type="compositionally biased region" description="Polar residues" evidence="7">
    <location>
        <begin position="173"/>
        <end position="187"/>
    </location>
</feature>
<keyword evidence="5 6" id="KW-0067">ATP-binding</keyword>
<dbReference type="GO" id="GO:0098813">
    <property type="term" value="P:nuclear chromosome segregation"/>
    <property type="evidence" value="ECO:0007669"/>
    <property type="project" value="UniProtKB-ARBA"/>
</dbReference>
<dbReference type="InterPro" id="IPR017441">
    <property type="entry name" value="Protein_kinase_ATP_BS"/>
</dbReference>
<keyword evidence="3 6" id="KW-0547">Nucleotide-binding</keyword>
<feature type="compositionally biased region" description="Low complexity" evidence="7">
    <location>
        <begin position="147"/>
        <end position="164"/>
    </location>
</feature>
<dbReference type="Gene3D" id="1.10.510.10">
    <property type="entry name" value="Transferase(Phosphotransferase) domain 1"/>
    <property type="match status" value="1"/>
</dbReference>
<comment type="caution">
    <text evidence="9">The sequence shown here is derived from an EMBL/GenBank/DDBJ whole genome shotgun (WGS) entry which is preliminary data.</text>
</comment>
<dbReference type="GO" id="GO:0005634">
    <property type="term" value="C:nucleus"/>
    <property type="evidence" value="ECO:0007669"/>
    <property type="project" value="TreeGrafter"/>
</dbReference>
<feature type="region of interest" description="Disordered" evidence="7">
    <location>
        <begin position="484"/>
        <end position="537"/>
    </location>
</feature>
<evidence type="ECO:0000256" key="5">
    <source>
        <dbReference type="ARBA" id="ARBA00022840"/>
    </source>
</evidence>
<reference evidence="9" key="1">
    <citation type="submission" date="2022-07" db="EMBL/GenBank/DDBJ databases">
        <title>Fungi with potential for degradation of polypropylene.</title>
        <authorList>
            <person name="Gostincar C."/>
        </authorList>
    </citation>
    <scope>NUCLEOTIDE SEQUENCE</scope>
    <source>
        <strain evidence="9">EXF-13287</strain>
    </source>
</reference>
<dbReference type="AlphaFoldDB" id="A0AA38SCA2"/>
<evidence type="ECO:0000256" key="3">
    <source>
        <dbReference type="ARBA" id="ARBA00022741"/>
    </source>
</evidence>
<dbReference type="PROSITE" id="PS00108">
    <property type="entry name" value="PROTEIN_KINASE_ST"/>
    <property type="match status" value="1"/>
</dbReference>
<name>A0AA38SCA2_9PEZI</name>
<feature type="compositionally biased region" description="Polar residues" evidence="7">
    <location>
        <begin position="223"/>
        <end position="232"/>
    </location>
</feature>
<evidence type="ECO:0000256" key="7">
    <source>
        <dbReference type="SAM" id="MobiDB-lite"/>
    </source>
</evidence>
<keyword evidence="4 9" id="KW-0418">Kinase</keyword>
<dbReference type="Gene3D" id="3.30.200.20">
    <property type="entry name" value="Phosphorylase Kinase, domain 1"/>
    <property type="match status" value="1"/>
</dbReference>
<dbReference type="PANTHER" id="PTHR22974">
    <property type="entry name" value="MIXED LINEAGE PROTEIN KINASE"/>
    <property type="match status" value="1"/>
</dbReference>
<evidence type="ECO:0000313" key="10">
    <source>
        <dbReference type="Proteomes" id="UP001174691"/>
    </source>
</evidence>